<sequence>SDSLSLNFQNSKRTKTERINKNIDYNKSISQTDQKIAESSSKKTINEEHEENENQNQAKTRYNHGRKNKSKERKTYNTRQIRSSKVISITTNDEHDKE</sequence>
<accession>A0ACA9NL40</accession>
<gene>
    <name evidence="1" type="ORF">SCALOS_LOCUS8743</name>
</gene>
<reference evidence="1" key="1">
    <citation type="submission" date="2021-06" db="EMBL/GenBank/DDBJ databases">
        <authorList>
            <person name="Kallberg Y."/>
            <person name="Tangrot J."/>
            <person name="Rosling A."/>
        </authorList>
    </citation>
    <scope>NUCLEOTIDE SEQUENCE</scope>
    <source>
        <strain evidence="1">AU212A</strain>
    </source>
</reference>
<proteinExistence type="predicted"/>
<evidence type="ECO:0000313" key="2">
    <source>
        <dbReference type="Proteomes" id="UP000789860"/>
    </source>
</evidence>
<organism evidence="1 2">
    <name type="scientific">Scutellospora calospora</name>
    <dbReference type="NCBI Taxonomy" id="85575"/>
    <lineage>
        <taxon>Eukaryota</taxon>
        <taxon>Fungi</taxon>
        <taxon>Fungi incertae sedis</taxon>
        <taxon>Mucoromycota</taxon>
        <taxon>Glomeromycotina</taxon>
        <taxon>Glomeromycetes</taxon>
        <taxon>Diversisporales</taxon>
        <taxon>Gigasporaceae</taxon>
        <taxon>Scutellospora</taxon>
    </lineage>
</organism>
<dbReference type="Proteomes" id="UP000789860">
    <property type="component" value="Unassembled WGS sequence"/>
</dbReference>
<feature type="non-terminal residue" evidence="1">
    <location>
        <position position="1"/>
    </location>
</feature>
<keyword evidence="2" id="KW-1185">Reference proteome</keyword>
<protein>
    <submittedName>
        <fullName evidence="1">3095_t:CDS:1</fullName>
    </submittedName>
</protein>
<dbReference type="EMBL" id="CAJVPM010024359">
    <property type="protein sequence ID" value="CAG8653317.1"/>
    <property type="molecule type" value="Genomic_DNA"/>
</dbReference>
<name>A0ACA9NL40_9GLOM</name>
<comment type="caution">
    <text evidence="1">The sequence shown here is derived from an EMBL/GenBank/DDBJ whole genome shotgun (WGS) entry which is preliminary data.</text>
</comment>
<evidence type="ECO:0000313" key="1">
    <source>
        <dbReference type="EMBL" id="CAG8653317.1"/>
    </source>
</evidence>